<dbReference type="AlphaFoldDB" id="A0A7U9L5I2"/>
<dbReference type="PANTHER" id="PTHR14465:SF0">
    <property type="entry name" value="IQ DOMAIN-CONTAINING PROTEIN H"/>
    <property type="match status" value="1"/>
</dbReference>
<feature type="domain" description="ATP-grasp" evidence="2">
    <location>
        <begin position="229"/>
        <end position="459"/>
    </location>
</feature>
<reference evidence="3 4" key="1">
    <citation type="submission" date="2018-11" db="EMBL/GenBank/DDBJ databases">
        <title>Whole genome sequence of Streptomyces chrestomyceticus NBRC 13444(T).</title>
        <authorList>
            <person name="Komaki H."/>
            <person name="Tamura T."/>
        </authorList>
    </citation>
    <scope>NUCLEOTIDE SEQUENCE [LARGE SCALE GENOMIC DNA]</scope>
    <source>
        <strain evidence="3 4">NBRC 13444</strain>
    </source>
</reference>
<dbReference type="Pfam" id="PF18105">
    <property type="entry name" value="PGM1_C"/>
    <property type="match status" value="1"/>
</dbReference>
<dbReference type="Proteomes" id="UP000287830">
    <property type="component" value="Unassembled WGS sequence"/>
</dbReference>
<sequence>MAGAGSPAPSASAPRRRPFAMLWLTVSASRRLEGAIVALGAADDGVRPADEAAAFRELRERLRGPFGSDGVGGSDGPPGVVVVVPSFTLDQAGMDKIPGILHYEERLLAFLHLLRDPRRRLVYVTSLPLPEPLVAYALGLVRSLSVPDARRRLVLLDCGDDRPAPLTQKLLRRPDLLERIKSLVREPEDACLLAFNGSPYERSLAVRLGVPLYACDPGLSHLGTKSGARALFKSAGVPVPRGVEGVRDRDDLVAALAELRAAHPDVDRAMIKLNDGFGAGGNAMFAFHGAPRGSGAGRWIRRVLPDRIEFATPPDDWAGYAGKLDVMGGVVEEFLAGAEVASPSVQVHVSPSGDVRVISTQDQLFDAALRQTYTGCSSPARAEYRPALRESAHRAGRALAAAGMVGIASVDFVSVRGTSGFRQYAVEINLRMGGGTAPLMFLHGATGGSHDPRTGEFLTPEGEPCCYVASDRLHRDSYRSLTPERVLDAASRAGLLYRHADRRGVILHMLGALPAFGKLGAVTVDRTAEAAHGQFRRFVALLDALGTPGTG</sequence>
<accession>A0A7U9L5I2</accession>
<dbReference type="GO" id="GO:0046872">
    <property type="term" value="F:metal ion binding"/>
    <property type="evidence" value="ECO:0007669"/>
    <property type="project" value="InterPro"/>
</dbReference>
<dbReference type="PROSITE" id="PS50975">
    <property type="entry name" value="ATP_GRASP"/>
    <property type="match status" value="1"/>
</dbReference>
<evidence type="ECO:0000256" key="1">
    <source>
        <dbReference type="PROSITE-ProRule" id="PRU00409"/>
    </source>
</evidence>
<evidence type="ECO:0000313" key="3">
    <source>
        <dbReference type="EMBL" id="GCD39966.1"/>
    </source>
</evidence>
<dbReference type="InterPro" id="IPR011761">
    <property type="entry name" value="ATP-grasp"/>
</dbReference>
<keyword evidence="1" id="KW-0547">Nucleotide-binding</keyword>
<dbReference type="Pfam" id="PF24923">
    <property type="entry name" value="ATP-grasp_IQCH"/>
    <property type="match status" value="2"/>
</dbReference>
<dbReference type="PANTHER" id="PTHR14465">
    <property type="entry name" value="IQ DOMAIN-CONTAINING PROTEIN H"/>
    <property type="match status" value="1"/>
</dbReference>
<evidence type="ECO:0000259" key="2">
    <source>
        <dbReference type="PROSITE" id="PS50975"/>
    </source>
</evidence>
<evidence type="ECO:0000313" key="4">
    <source>
        <dbReference type="Proteomes" id="UP000287830"/>
    </source>
</evidence>
<dbReference type="SUPFAM" id="SSF56059">
    <property type="entry name" value="Glutathione synthetase ATP-binding domain-like"/>
    <property type="match status" value="1"/>
</dbReference>
<dbReference type="EMBL" id="BHZC01000001">
    <property type="protein sequence ID" value="GCD39966.1"/>
    <property type="molecule type" value="Genomic_DNA"/>
</dbReference>
<proteinExistence type="predicted"/>
<organism evidence="3 4">
    <name type="scientific">Streptomyces chrestomyceticus JCM 4735</name>
    <dbReference type="NCBI Taxonomy" id="1306181"/>
    <lineage>
        <taxon>Bacteria</taxon>
        <taxon>Bacillati</taxon>
        <taxon>Actinomycetota</taxon>
        <taxon>Actinomycetes</taxon>
        <taxon>Kitasatosporales</taxon>
        <taxon>Streptomycetaceae</taxon>
        <taxon>Streptomyces</taxon>
    </lineage>
</organism>
<keyword evidence="1" id="KW-0067">ATP-binding</keyword>
<dbReference type="GO" id="GO:0005524">
    <property type="term" value="F:ATP binding"/>
    <property type="evidence" value="ECO:0007669"/>
    <property type="project" value="UniProtKB-UniRule"/>
</dbReference>
<dbReference type="InterPro" id="IPR041356">
    <property type="entry name" value="PGM1_C"/>
</dbReference>
<name>A0A7U9L5I2_9ACTN</name>
<comment type="caution">
    <text evidence="3">The sequence shown here is derived from an EMBL/GenBank/DDBJ whole genome shotgun (WGS) entry which is preliminary data.</text>
</comment>
<dbReference type="InterPro" id="IPR056855">
    <property type="entry name" value="ATP-grasp_IQCH"/>
</dbReference>
<dbReference type="InterPro" id="IPR038752">
    <property type="entry name" value="IQCH"/>
</dbReference>
<protein>
    <recommendedName>
        <fullName evidence="2">ATP-grasp domain-containing protein</fullName>
    </recommendedName>
</protein>
<gene>
    <name evidence="3" type="ORF">OEIGOIKO_07823</name>
</gene>
<dbReference type="Gene3D" id="3.30.470.20">
    <property type="entry name" value="ATP-grasp fold, B domain"/>
    <property type="match status" value="1"/>
</dbReference>